<name>A0A0A9GI05_ARUDO</name>
<proteinExistence type="predicted"/>
<reference evidence="1" key="2">
    <citation type="journal article" date="2015" name="Data Brief">
        <title>Shoot transcriptome of the giant reed, Arundo donax.</title>
        <authorList>
            <person name="Barrero R.A."/>
            <person name="Guerrero F.D."/>
            <person name="Moolhuijzen P."/>
            <person name="Goolsby J.A."/>
            <person name="Tidwell J."/>
            <person name="Bellgard S.E."/>
            <person name="Bellgard M.I."/>
        </authorList>
    </citation>
    <scope>NUCLEOTIDE SEQUENCE</scope>
    <source>
        <tissue evidence="1">Shoot tissue taken approximately 20 cm above the soil surface</tissue>
    </source>
</reference>
<protein>
    <submittedName>
        <fullName evidence="1">Uncharacterized protein</fullName>
    </submittedName>
</protein>
<sequence length="13" mass="1328">MGLPGTGTGRPKR</sequence>
<accession>A0A0A9GI05</accession>
<organism evidence="1">
    <name type="scientific">Arundo donax</name>
    <name type="common">Giant reed</name>
    <name type="synonym">Donax arundinaceus</name>
    <dbReference type="NCBI Taxonomy" id="35708"/>
    <lineage>
        <taxon>Eukaryota</taxon>
        <taxon>Viridiplantae</taxon>
        <taxon>Streptophyta</taxon>
        <taxon>Embryophyta</taxon>
        <taxon>Tracheophyta</taxon>
        <taxon>Spermatophyta</taxon>
        <taxon>Magnoliopsida</taxon>
        <taxon>Liliopsida</taxon>
        <taxon>Poales</taxon>
        <taxon>Poaceae</taxon>
        <taxon>PACMAD clade</taxon>
        <taxon>Arundinoideae</taxon>
        <taxon>Arundineae</taxon>
        <taxon>Arundo</taxon>
    </lineage>
</organism>
<evidence type="ECO:0000313" key="1">
    <source>
        <dbReference type="EMBL" id="JAE20338.1"/>
    </source>
</evidence>
<reference evidence="1" key="1">
    <citation type="submission" date="2014-09" db="EMBL/GenBank/DDBJ databases">
        <authorList>
            <person name="Magalhaes I.L.F."/>
            <person name="Oliveira U."/>
            <person name="Santos F.R."/>
            <person name="Vidigal T.H.D.A."/>
            <person name="Brescovit A.D."/>
            <person name="Santos A.J."/>
        </authorList>
    </citation>
    <scope>NUCLEOTIDE SEQUENCE</scope>
    <source>
        <tissue evidence="1">Shoot tissue taken approximately 20 cm above the soil surface</tissue>
    </source>
</reference>
<dbReference type="EMBL" id="GBRH01177558">
    <property type="protein sequence ID" value="JAE20338.1"/>
    <property type="molecule type" value="Transcribed_RNA"/>
</dbReference>